<organism evidence="2">
    <name type="scientific">marine sediment metagenome</name>
    <dbReference type="NCBI Taxonomy" id="412755"/>
    <lineage>
        <taxon>unclassified sequences</taxon>
        <taxon>metagenomes</taxon>
        <taxon>ecological metagenomes</taxon>
    </lineage>
</organism>
<feature type="non-terminal residue" evidence="2">
    <location>
        <position position="1"/>
    </location>
</feature>
<keyword evidence="1" id="KW-0472">Membrane</keyword>
<evidence type="ECO:0000256" key="1">
    <source>
        <dbReference type="SAM" id="Phobius"/>
    </source>
</evidence>
<evidence type="ECO:0000313" key="2">
    <source>
        <dbReference type="EMBL" id="GAI65248.1"/>
    </source>
</evidence>
<dbReference type="EMBL" id="BARW01000489">
    <property type="protein sequence ID" value="GAI65248.1"/>
    <property type="molecule type" value="Genomic_DNA"/>
</dbReference>
<feature type="transmembrane region" description="Helical" evidence="1">
    <location>
        <begin position="21"/>
        <end position="45"/>
    </location>
</feature>
<reference evidence="2" key="1">
    <citation type="journal article" date="2014" name="Front. Microbiol.">
        <title>High frequency of phylogenetically diverse reductive dehalogenase-homologous genes in deep subseafloor sedimentary metagenomes.</title>
        <authorList>
            <person name="Kawai M."/>
            <person name="Futagami T."/>
            <person name="Toyoda A."/>
            <person name="Takaki Y."/>
            <person name="Nishi S."/>
            <person name="Hori S."/>
            <person name="Arai W."/>
            <person name="Tsubouchi T."/>
            <person name="Morono Y."/>
            <person name="Uchiyama I."/>
            <person name="Ito T."/>
            <person name="Fujiyama A."/>
            <person name="Inagaki F."/>
            <person name="Takami H."/>
        </authorList>
    </citation>
    <scope>NUCLEOTIDE SEQUENCE</scope>
    <source>
        <strain evidence="2">Expedition CK06-06</strain>
    </source>
</reference>
<protein>
    <recommendedName>
        <fullName evidence="3">Heparan-alpha-glucosaminide N-acetyltransferase catalytic domain-containing protein</fullName>
    </recommendedName>
</protein>
<comment type="caution">
    <text evidence="2">The sequence shown here is derived from an EMBL/GenBank/DDBJ whole genome shotgun (WGS) entry which is preliminary data.</text>
</comment>
<keyword evidence="1" id="KW-1133">Transmembrane helix</keyword>
<feature type="transmembrane region" description="Helical" evidence="1">
    <location>
        <begin position="89"/>
        <end position="107"/>
    </location>
</feature>
<accession>X1QAI6</accession>
<name>X1QAI6_9ZZZZ</name>
<keyword evidence="1" id="KW-0812">Transmembrane</keyword>
<sequence>TIFGEYLYEAMNKGTDDAYVGLFRIFMVWGIILVAIGVGFGSQLYTESSIPGGFLEYPHIFLLEVANGQSYFVIPGMPEFLIRGRGPNMFYNLGAALLIIAICFYFIDIKKNYGNFVKMLVYYGKVSLSLFFVHQLFLGLFIGQFDVILFLIINITYVGFMGFLMFLWMEYANGVGSPEWIMAYMGSFGKKKRKKGDGS</sequence>
<evidence type="ECO:0008006" key="3">
    <source>
        <dbReference type="Google" id="ProtNLM"/>
    </source>
</evidence>
<feature type="transmembrane region" description="Helical" evidence="1">
    <location>
        <begin position="119"/>
        <end position="142"/>
    </location>
</feature>
<gene>
    <name evidence="2" type="ORF">S12H4_02124</name>
</gene>
<dbReference type="AlphaFoldDB" id="X1QAI6"/>
<proteinExistence type="predicted"/>
<feature type="transmembrane region" description="Helical" evidence="1">
    <location>
        <begin position="148"/>
        <end position="168"/>
    </location>
</feature>